<feature type="transmembrane region" description="Helical" evidence="6">
    <location>
        <begin position="12"/>
        <end position="31"/>
    </location>
</feature>
<evidence type="ECO:0000256" key="5">
    <source>
        <dbReference type="ARBA" id="ARBA00038359"/>
    </source>
</evidence>
<keyword evidence="3 6" id="KW-1133">Transmembrane helix</keyword>
<accession>A0A9P4PSC3</accession>
<dbReference type="EMBL" id="MU001493">
    <property type="protein sequence ID" value="KAF2450445.1"/>
    <property type="molecule type" value="Genomic_DNA"/>
</dbReference>
<proteinExistence type="inferred from homology"/>
<keyword evidence="4 6" id="KW-0472">Membrane</keyword>
<comment type="similarity">
    <text evidence="5">Belongs to the SAT4 family.</text>
</comment>
<evidence type="ECO:0000313" key="8">
    <source>
        <dbReference type="EMBL" id="KAF2450445.1"/>
    </source>
</evidence>
<feature type="domain" description="Rhodopsin" evidence="7">
    <location>
        <begin position="24"/>
        <end position="268"/>
    </location>
</feature>
<evidence type="ECO:0000259" key="7">
    <source>
        <dbReference type="Pfam" id="PF20684"/>
    </source>
</evidence>
<evidence type="ECO:0000256" key="6">
    <source>
        <dbReference type="SAM" id="Phobius"/>
    </source>
</evidence>
<dbReference type="Pfam" id="PF20684">
    <property type="entry name" value="Fung_rhodopsin"/>
    <property type="match status" value="1"/>
</dbReference>
<dbReference type="Proteomes" id="UP000799764">
    <property type="component" value="Unassembled WGS sequence"/>
</dbReference>
<dbReference type="AlphaFoldDB" id="A0A9P4PSC3"/>
<protein>
    <recommendedName>
        <fullName evidence="7">Rhodopsin domain-containing protein</fullName>
    </recommendedName>
</protein>
<evidence type="ECO:0000256" key="3">
    <source>
        <dbReference type="ARBA" id="ARBA00022989"/>
    </source>
</evidence>
<dbReference type="OrthoDB" id="3903189at2759"/>
<feature type="transmembrane region" description="Helical" evidence="6">
    <location>
        <begin position="43"/>
        <end position="64"/>
    </location>
</feature>
<dbReference type="InterPro" id="IPR049326">
    <property type="entry name" value="Rhodopsin_dom_fungi"/>
</dbReference>
<dbReference type="InterPro" id="IPR052337">
    <property type="entry name" value="SAT4-like"/>
</dbReference>
<evidence type="ECO:0000313" key="9">
    <source>
        <dbReference type="Proteomes" id="UP000799764"/>
    </source>
</evidence>
<comment type="subcellular location">
    <subcellularLocation>
        <location evidence="1">Membrane</location>
        <topology evidence="1">Multi-pass membrane protein</topology>
    </subcellularLocation>
</comment>
<reference evidence="8" key="1">
    <citation type="journal article" date="2020" name="Stud. Mycol.">
        <title>101 Dothideomycetes genomes: a test case for predicting lifestyles and emergence of pathogens.</title>
        <authorList>
            <person name="Haridas S."/>
            <person name="Albert R."/>
            <person name="Binder M."/>
            <person name="Bloem J."/>
            <person name="Labutti K."/>
            <person name="Salamov A."/>
            <person name="Andreopoulos B."/>
            <person name="Baker S."/>
            <person name="Barry K."/>
            <person name="Bills G."/>
            <person name="Bluhm B."/>
            <person name="Cannon C."/>
            <person name="Castanera R."/>
            <person name="Culley D."/>
            <person name="Daum C."/>
            <person name="Ezra D."/>
            <person name="Gonzalez J."/>
            <person name="Henrissat B."/>
            <person name="Kuo A."/>
            <person name="Liang C."/>
            <person name="Lipzen A."/>
            <person name="Lutzoni F."/>
            <person name="Magnuson J."/>
            <person name="Mondo S."/>
            <person name="Nolan M."/>
            <person name="Ohm R."/>
            <person name="Pangilinan J."/>
            <person name="Park H.-J."/>
            <person name="Ramirez L."/>
            <person name="Alfaro M."/>
            <person name="Sun H."/>
            <person name="Tritt A."/>
            <person name="Yoshinaga Y."/>
            <person name="Zwiers L.-H."/>
            <person name="Turgeon B."/>
            <person name="Goodwin S."/>
            <person name="Spatafora J."/>
            <person name="Crous P."/>
            <person name="Grigoriev I."/>
        </authorList>
    </citation>
    <scope>NUCLEOTIDE SEQUENCE</scope>
    <source>
        <strain evidence="8">CBS 690.94</strain>
    </source>
</reference>
<evidence type="ECO:0000256" key="1">
    <source>
        <dbReference type="ARBA" id="ARBA00004141"/>
    </source>
</evidence>
<name>A0A9P4PSC3_9PLEO</name>
<sequence length="387" mass="43481">MAKTPYSGESWIWWIVVLAILSARLISRRLLFRSIKGLQVDDWVMGLSVTTGYTAFIVIFNKYLKAGSNLEPNGFDWSVLSAGDISRRVYGSKLMVVVEQLLIFVIWSCKGCLLVMYHRLTRTALHKENIAIKLLAGYVVLGFVVMEVLYFAAWCRPFAQYYAVPTASKQCDTLIDHRITKTVLNVSSDLVLLCISLQMLIRSSLPLKRKLVLCFIFSLGLFTIAAAILSLNYSIRSSYQRTWLSWYLREVSMTIIVANIPFTWTIFRELFEIDEFNASSPQPWSFYTAPQSTTKSNNARFPQATSPSLPTAHTHRDRLVVTGLGSQDTQSPTLVGSLSYRSEVSPPKILGFETSRRNKTTQVGSYDFAPAALPSAHDEDGISPVTP</sequence>
<keyword evidence="2 6" id="KW-0812">Transmembrane</keyword>
<comment type="caution">
    <text evidence="8">The sequence shown here is derived from an EMBL/GenBank/DDBJ whole genome shotgun (WGS) entry which is preliminary data.</text>
</comment>
<feature type="transmembrane region" description="Helical" evidence="6">
    <location>
        <begin position="213"/>
        <end position="235"/>
    </location>
</feature>
<dbReference type="PANTHER" id="PTHR33048:SF149">
    <property type="entry name" value="UBID FAMILY DECARBOXYLASE"/>
    <property type="match status" value="1"/>
</dbReference>
<organism evidence="8 9">
    <name type="scientific">Karstenula rhodostoma CBS 690.94</name>
    <dbReference type="NCBI Taxonomy" id="1392251"/>
    <lineage>
        <taxon>Eukaryota</taxon>
        <taxon>Fungi</taxon>
        <taxon>Dikarya</taxon>
        <taxon>Ascomycota</taxon>
        <taxon>Pezizomycotina</taxon>
        <taxon>Dothideomycetes</taxon>
        <taxon>Pleosporomycetidae</taxon>
        <taxon>Pleosporales</taxon>
        <taxon>Massarineae</taxon>
        <taxon>Didymosphaeriaceae</taxon>
        <taxon>Karstenula</taxon>
    </lineage>
</organism>
<evidence type="ECO:0000256" key="4">
    <source>
        <dbReference type="ARBA" id="ARBA00023136"/>
    </source>
</evidence>
<dbReference type="GO" id="GO:0016020">
    <property type="term" value="C:membrane"/>
    <property type="evidence" value="ECO:0007669"/>
    <property type="project" value="UniProtKB-SubCell"/>
</dbReference>
<feature type="transmembrane region" description="Helical" evidence="6">
    <location>
        <begin position="247"/>
        <end position="267"/>
    </location>
</feature>
<keyword evidence="9" id="KW-1185">Reference proteome</keyword>
<evidence type="ECO:0000256" key="2">
    <source>
        <dbReference type="ARBA" id="ARBA00022692"/>
    </source>
</evidence>
<feature type="transmembrane region" description="Helical" evidence="6">
    <location>
        <begin position="130"/>
        <end position="153"/>
    </location>
</feature>
<dbReference type="PANTHER" id="PTHR33048">
    <property type="entry name" value="PTH11-LIKE INTEGRAL MEMBRANE PROTEIN (AFU_ORTHOLOGUE AFUA_5G11245)"/>
    <property type="match status" value="1"/>
</dbReference>
<gene>
    <name evidence="8" type="ORF">P171DRAFT_348630</name>
</gene>
<feature type="transmembrane region" description="Helical" evidence="6">
    <location>
        <begin position="101"/>
        <end position="118"/>
    </location>
</feature>